<feature type="domain" description="Cytochrome c" evidence="6">
    <location>
        <begin position="524"/>
        <end position="614"/>
    </location>
</feature>
<dbReference type="GO" id="GO:0020037">
    <property type="term" value="F:heme binding"/>
    <property type="evidence" value="ECO:0007669"/>
    <property type="project" value="InterPro"/>
</dbReference>
<evidence type="ECO:0000259" key="6">
    <source>
        <dbReference type="PROSITE" id="PS51007"/>
    </source>
</evidence>
<dbReference type="InterPro" id="IPR054539">
    <property type="entry name" value="Beta-prop_PDH"/>
</dbReference>
<sequence>MNIIPQLLHLRFIRKINLILIICFGLAGCYSRPQLPEGDRDNGGLYLPGGFEALVAVDSLGGGPMPETQQNPWAGRRPSSDGKQPKPFRSNQGKPRIGQPQRNYFGSRSIDVNNQGDVYVKLRVSTPNGKANAALRDTDGDGKLDSIVYWGEYQSGQYGNAMNIHNGYIYYSSELYVFRSKLIPGTLLPEAKIDTIVIDDGPPHEHITKPLAFDGKGHMFVGWGAGSNSCQEFNRVSGSKGMGDPDDAENGCPLLDDHGGIWMFDEDKLNQHQGDGVKYATGLRSLVAMNWDNASNSLYTVMHGTDDFALTWPEYYDYWQGAMLPSEEFFKVPQGFDAGWPYYYYDHMQKKKLLAPEYGGDGKKAGNGATAGQPLVGFPGHFAPNGLLFYKGDQFPARYRNGAFIAFHGSTNRPPYPQAGYIVAFVPMKDGVVTGSWEIFADGFGGMDTIPTAPDANYRPMGLAEGSDGSLYVGDTQKGKIWRIMFKGNKNTFGKQQLAGMEKRKQTASNIKAPDREKDNLENALAATNSAVYATYCRACHQSNGMGDGSRFPPLAESEWVNGDKTKLAELVLNGLSGPITVKGVSYNEVMPAHGSFLNDEQIAQVLTYIRQNFGNQSDAVTAAEVAKTRAK</sequence>
<dbReference type="SUPFAM" id="SSF46626">
    <property type="entry name" value="Cytochrome c"/>
    <property type="match status" value="1"/>
</dbReference>
<dbReference type="InterPro" id="IPR036909">
    <property type="entry name" value="Cyt_c-like_dom_sf"/>
</dbReference>
<keyword evidence="1 4" id="KW-0349">Heme</keyword>
<dbReference type="Proteomes" id="UP000199421">
    <property type="component" value="Unassembled WGS sequence"/>
</dbReference>
<dbReference type="Gene3D" id="2.120.10.30">
    <property type="entry name" value="TolB, C-terminal domain"/>
    <property type="match status" value="1"/>
</dbReference>
<keyword evidence="2 4" id="KW-0479">Metal-binding</keyword>
<keyword evidence="3 4" id="KW-0408">Iron</keyword>
<evidence type="ECO:0000313" key="7">
    <source>
        <dbReference type="EMBL" id="SEM25033.1"/>
    </source>
</evidence>
<dbReference type="InterPro" id="IPR011041">
    <property type="entry name" value="Quinoprot_gluc/sorb_DH_b-prop"/>
</dbReference>
<reference evidence="8" key="1">
    <citation type="submission" date="2016-10" db="EMBL/GenBank/DDBJ databases">
        <authorList>
            <person name="Varghese N."/>
            <person name="Submissions S."/>
        </authorList>
    </citation>
    <scope>NUCLEOTIDE SEQUENCE [LARGE SCALE GENOMIC DNA]</scope>
    <source>
        <strain evidence="8">DSM 18733</strain>
    </source>
</reference>
<dbReference type="InterPro" id="IPR011042">
    <property type="entry name" value="6-blade_b-propeller_TolB-like"/>
</dbReference>
<dbReference type="SUPFAM" id="SSF50952">
    <property type="entry name" value="Soluble quinoprotein glucose dehydrogenase"/>
    <property type="match status" value="1"/>
</dbReference>
<dbReference type="InterPro" id="IPR009056">
    <property type="entry name" value="Cyt_c-like_dom"/>
</dbReference>
<dbReference type="Pfam" id="PF22807">
    <property type="entry name" value="TrAA12"/>
    <property type="match status" value="1"/>
</dbReference>
<evidence type="ECO:0000256" key="4">
    <source>
        <dbReference type="PROSITE-ProRule" id="PRU00433"/>
    </source>
</evidence>
<gene>
    <name evidence="7" type="ORF">SAMN05661044_04680</name>
</gene>
<protein>
    <submittedName>
        <fullName evidence="7">Glucose/arabinose dehydrogenase, beta-propeller fold</fullName>
    </submittedName>
</protein>
<dbReference type="InterPro" id="IPR051459">
    <property type="entry name" value="Cytochrome_c-type_DH"/>
</dbReference>
<dbReference type="PANTHER" id="PTHR35008:SF4">
    <property type="entry name" value="BLL4482 PROTEIN"/>
    <property type="match status" value="1"/>
</dbReference>
<accession>A0A1H7WU49</accession>
<keyword evidence="8" id="KW-1185">Reference proteome</keyword>
<dbReference type="GO" id="GO:0009055">
    <property type="term" value="F:electron transfer activity"/>
    <property type="evidence" value="ECO:0007669"/>
    <property type="project" value="InterPro"/>
</dbReference>
<feature type="region of interest" description="Disordered" evidence="5">
    <location>
        <begin position="61"/>
        <end position="106"/>
    </location>
</feature>
<dbReference type="Pfam" id="PF00034">
    <property type="entry name" value="Cytochrom_C"/>
    <property type="match status" value="1"/>
</dbReference>
<dbReference type="AlphaFoldDB" id="A0A1H7WU49"/>
<name>A0A1H7WU49_OLID1</name>
<evidence type="ECO:0000256" key="2">
    <source>
        <dbReference type="ARBA" id="ARBA00022723"/>
    </source>
</evidence>
<organism evidence="7 8">
    <name type="scientific">Olivibacter domesticus</name>
    <name type="common">Pseudosphingobacterium domesticum</name>
    <dbReference type="NCBI Taxonomy" id="407022"/>
    <lineage>
        <taxon>Bacteria</taxon>
        <taxon>Pseudomonadati</taxon>
        <taxon>Bacteroidota</taxon>
        <taxon>Sphingobacteriia</taxon>
        <taxon>Sphingobacteriales</taxon>
        <taxon>Sphingobacteriaceae</taxon>
        <taxon>Olivibacter</taxon>
    </lineage>
</organism>
<evidence type="ECO:0000256" key="1">
    <source>
        <dbReference type="ARBA" id="ARBA00022617"/>
    </source>
</evidence>
<dbReference type="GO" id="GO:0046872">
    <property type="term" value="F:metal ion binding"/>
    <property type="evidence" value="ECO:0007669"/>
    <property type="project" value="UniProtKB-KW"/>
</dbReference>
<proteinExistence type="predicted"/>
<dbReference type="PROSITE" id="PS51007">
    <property type="entry name" value="CYTC"/>
    <property type="match status" value="1"/>
</dbReference>
<evidence type="ECO:0000313" key="8">
    <source>
        <dbReference type="Proteomes" id="UP000199421"/>
    </source>
</evidence>
<dbReference type="EMBL" id="FOAF01000009">
    <property type="protein sequence ID" value="SEM25033.1"/>
    <property type="molecule type" value="Genomic_DNA"/>
</dbReference>
<dbReference type="PANTHER" id="PTHR35008">
    <property type="entry name" value="BLL4482 PROTEIN-RELATED"/>
    <property type="match status" value="1"/>
</dbReference>
<dbReference type="STRING" id="407022.SAMN05661044_04680"/>
<dbReference type="RefSeq" id="WP_202907925.1">
    <property type="nucleotide sequence ID" value="NZ_FOAF01000009.1"/>
</dbReference>
<evidence type="ECO:0000256" key="3">
    <source>
        <dbReference type="ARBA" id="ARBA00023004"/>
    </source>
</evidence>
<dbReference type="Gene3D" id="1.10.760.10">
    <property type="entry name" value="Cytochrome c-like domain"/>
    <property type="match status" value="1"/>
</dbReference>
<evidence type="ECO:0000256" key="5">
    <source>
        <dbReference type="SAM" id="MobiDB-lite"/>
    </source>
</evidence>